<comment type="similarity">
    <text evidence="5">Belongs to the CheB family.</text>
</comment>
<dbReference type="PANTHER" id="PTHR42872:SF6">
    <property type="entry name" value="PROTEIN-GLUTAMATE METHYLESTERASE_PROTEIN-GLUTAMINE GLUTAMINASE"/>
    <property type="match status" value="1"/>
</dbReference>
<dbReference type="CDD" id="cd16432">
    <property type="entry name" value="CheB_Rec"/>
    <property type="match status" value="1"/>
</dbReference>
<accession>A0A4R6U1J9</accession>
<dbReference type="PROSITE" id="PS50110">
    <property type="entry name" value="RESPONSE_REGULATORY"/>
    <property type="match status" value="1"/>
</dbReference>
<dbReference type="EMBL" id="SNYK01000005">
    <property type="protein sequence ID" value="TDQ38195.1"/>
    <property type="molecule type" value="Genomic_DNA"/>
</dbReference>
<dbReference type="OrthoDB" id="9793421at2"/>
<keyword evidence="2 5" id="KW-0145">Chemotaxis</keyword>
<dbReference type="InterPro" id="IPR008248">
    <property type="entry name" value="CheB-like"/>
</dbReference>
<evidence type="ECO:0000313" key="11">
    <source>
        <dbReference type="Proteomes" id="UP000294575"/>
    </source>
</evidence>
<feature type="domain" description="CheB-type methylesterase" evidence="9">
    <location>
        <begin position="155"/>
        <end position="345"/>
    </location>
</feature>
<dbReference type="SUPFAM" id="SSF52738">
    <property type="entry name" value="Methylesterase CheB, C-terminal domain"/>
    <property type="match status" value="1"/>
</dbReference>
<dbReference type="GO" id="GO:0008984">
    <property type="term" value="F:protein-glutamate methylesterase activity"/>
    <property type="evidence" value="ECO:0007669"/>
    <property type="project" value="UniProtKB-UniRule"/>
</dbReference>
<dbReference type="GO" id="GO:0006935">
    <property type="term" value="P:chemotaxis"/>
    <property type="evidence" value="ECO:0007669"/>
    <property type="project" value="UniProtKB-UniRule"/>
</dbReference>
<keyword evidence="1 5" id="KW-0963">Cytoplasm</keyword>
<dbReference type="PROSITE" id="PS50122">
    <property type="entry name" value="CHEB"/>
    <property type="match status" value="1"/>
</dbReference>
<evidence type="ECO:0000256" key="2">
    <source>
        <dbReference type="ARBA" id="ARBA00022500"/>
    </source>
</evidence>
<dbReference type="RefSeq" id="WP_101497202.1">
    <property type="nucleotide sequence ID" value="NZ_LNJZ01000008.1"/>
</dbReference>
<dbReference type="AlphaFoldDB" id="A0A4R6U1J9"/>
<feature type="modified residue" description="4-aspartylphosphate" evidence="5 7">
    <location>
        <position position="59"/>
    </location>
</feature>
<evidence type="ECO:0000313" key="10">
    <source>
        <dbReference type="EMBL" id="TDQ38195.1"/>
    </source>
</evidence>
<dbReference type="Proteomes" id="UP000294575">
    <property type="component" value="Unassembled WGS sequence"/>
</dbReference>
<dbReference type="GO" id="GO:0005737">
    <property type="term" value="C:cytoplasm"/>
    <property type="evidence" value="ECO:0007669"/>
    <property type="project" value="UniProtKB-SubCell"/>
</dbReference>
<keyword evidence="5 7" id="KW-0597">Phosphoprotein</keyword>
<protein>
    <recommendedName>
        <fullName evidence="5">Protein-glutamate methylesterase/protein-glutamine glutaminase</fullName>
        <ecNumber evidence="5">3.1.1.61</ecNumber>
        <ecNumber evidence="5">3.5.1.44</ecNumber>
    </recommendedName>
</protein>
<dbReference type="InterPro" id="IPR000673">
    <property type="entry name" value="Sig_transdc_resp-reg_Me-estase"/>
</dbReference>
<sequence length="346" mass="36739">MATQPVIRVLLVDDSSMARDLLRNILHQCSDIRVVGEAVNGLEAVELARQLKPDVICMDLDMPVMSGTEAIDAIMHQKAIPILVVSAEGDAQQAYQALNTGALDVIAKPGLDQSEASRLVNKVRLLAGVSVITRLRGRCPDSVLLPARTSLTATTRSYRHLVAIACSTGGPQALAWLLPRLKAGFQAPVLISQHISDGFVDGLVSWLNTLSSLPVKVAEHGEALICGQVYISPSESHMTVAAGDRIRLVPRQDSDIYRPCCNLLLESVATTHGADSIGLIMTGMGRDGASGMLAIHDSGGLTLAQDEASSVIFGMNQEAISMGAIDRILPLEQIPAQLNELVMGAS</sequence>
<comment type="domain">
    <text evidence="5">Contains a C-terminal catalytic domain, and an N-terminal region which modulates catalytic activity.</text>
</comment>
<dbReference type="SMART" id="SM00448">
    <property type="entry name" value="REC"/>
    <property type="match status" value="1"/>
</dbReference>
<dbReference type="InterPro" id="IPR011006">
    <property type="entry name" value="CheY-like_superfamily"/>
</dbReference>
<evidence type="ECO:0000256" key="7">
    <source>
        <dbReference type="PROSITE-ProRule" id="PRU00169"/>
    </source>
</evidence>
<comment type="catalytic activity">
    <reaction evidence="5">
        <text>L-glutaminyl-[protein] + H2O = L-glutamyl-[protein] + NH4(+)</text>
        <dbReference type="Rhea" id="RHEA:16441"/>
        <dbReference type="Rhea" id="RHEA-COMP:10207"/>
        <dbReference type="Rhea" id="RHEA-COMP:10208"/>
        <dbReference type="ChEBI" id="CHEBI:15377"/>
        <dbReference type="ChEBI" id="CHEBI:28938"/>
        <dbReference type="ChEBI" id="CHEBI:29973"/>
        <dbReference type="ChEBI" id="CHEBI:30011"/>
        <dbReference type="EC" id="3.5.1.44"/>
    </reaction>
</comment>
<dbReference type="InterPro" id="IPR035909">
    <property type="entry name" value="CheB_C"/>
</dbReference>
<keyword evidence="3 5" id="KW-0378">Hydrolase</keyword>
<comment type="subcellular location">
    <subcellularLocation>
        <location evidence="5">Cytoplasm</location>
    </subcellularLocation>
</comment>
<dbReference type="Gene3D" id="3.40.50.2300">
    <property type="match status" value="1"/>
</dbReference>
<dbReference type="Pfam" id="PF01339">
    <property type="entry name" value="CheB_methylest"/>
    <property type="match status" value="1"/>
</dbReference>
<comment type="caution">
    <text evidence="10">The sequence shown here is derived from an EMBL/GenBank/DDBJ whole genome shotgun (WGS) entry which is preliminary data.</text>
</comment>
<comment type="PTM">
    <text evidence="5">Phosphorylated by CheA. Phosphorylation of the N-terminal regulatory domain activates the methylesterase activity.</text>
</comment>
<dbReference type="GO" id="GO:0050568">
    <property type="term" value="F:protein-glutamine glutaminase activity"/>
    <property type="evidence" value="ECO:0007669"/>
    <property type="project" value="UniProtKB-UniRule"/>
</dbReference>
<name>A0A4R6U1J9_9GAMM</name>
<dbReference type="PANTHER" id="PTHR42872">
    <property type="entry name" value="PROTEIN-GLUTAMATE METHYLESTERASE/PROTEIN-GLUTAMINE GLUTAMINASE"/>
    <property type="match status" value="1"/>
</dbReference>
<dbReference type="NCBIfam" id="NF001965">
    <property type="entry name" value="PRK00742.1"/>
    <property type="match status" value="1"/>
</dbReference>
<evidence type="ECO:0000256" key="4">
    <source>
        <dbReference type="ARBA" id="ARBA00048267"/>
    </source>
</evidence>
<dbReference type="PIRSF" id="PIRSF000876">
    <property type="entry name" value="RR_chemtxs_CheB"/>
    <property type="match status" value="1"/>
</dbReference>
<comment type="catalytic activity">
    <reaction evidence="4 5">
        <text>[protein]-L-glutamate 5-O-methyl ester + H2O = L-glutamyl-[protein] + methanol + H(+)</text>
        <dbReference type="Rhea" id="RHEA:23236"/>
        <dbReference type="Rhea" id="RHEA-COMP:10208"/>
        <dbReference type="Rhea" id="RHEA-COMP:10311"/>
        <dbReference type="ChEBI" id="CHEBI:15377"/>
        <dbReference type="ChEBI" id="CHEBI:15378"/>
        <dbReference type="ChEBI" id="CHEBI:17790"/>
        <dbReference type="ChEBI" id="CHEBI:29973"/>
        <dbReference type="ChEBI" id="CHEBI:82795"/>
        <dbReference type="EC" id="3.1.1.61"/>
    </reaction>
</comment>
<dbReference type="Pfam" id="PF00072">
    <property type="entry name" value="Response_reg"/>
    <property type="match status" value="1"/>
</dbReference>
<dbReference type="SUPFAM" id="SSF52172">
    <property type="entry name" value="CheY-like"/>
    <property type="match status" value="1"/>
</dbReference>
<reference evidence="10 11" key="1">
    <citation type="submission" date="2019-03" db="EMBL/GenBank/DDBJ databases">
        <title>Genomic Encyclopedia of Type Strains, Phase IV (KMG-IV): sequencing the most valuable type-strain genomes for metagenomic binning, comparative biology and taxonomic classification.</title>
        <authorList>
            <person name="Goeker M."/>
        </authorList>
    </citation>
    <scope>NUCLEOTIDE SEQUENCE [LARGE SCALE GENOMIC DNA]</scope>
    <source>
        <strain evidence="10 11">DSM 28679</strain>
    </source>
</reference>
<evidence type="ECO:0000256" key="5">
    <source>
        <dbReference type="HAMAP-Rule" id="MF_00099"/>
    </source>
</evidence>
<evidence type="ECO:0000256" key="1">
    <source>
        <dbReference type="ARBA" id="ARBA00022490"/>
    </source>
</evidence>
<proteinExistence type="inferred from homology"/>
<dbReference type="EC" id="3.1.1.61" evidence="5"/>
<dbReference type="EC" id="3.5.1.44" evidence="5"/>
<evidence type="ECO:0000256" key="3">
    <source>
        <dbReference type="ARBA" id="ARBA00022801"/>
    </source>
</evidence>
<dbReference type="InterPro" id="IPR001789">
    <property type="entry name" value="Sig_transdc_resp-reg_receiver"/>
</dbReference>
<keyword evidence="11" id="KW-1185">Reference proteome</keyword>
<dbReference type="Gene3D" id="3.40.50.180">
    <property type="entry name" value="Methylesterase CheB, C-terminal domain"/>
    <property type="match status" value="1"/>
</dbReference>
<dbReference type="HAMAP" id="MF_00099">
    <property type="entry name" value="CheB_chemtxs"/>
    <property type="match status" value="1"/>
</dbReference>
<feature type="active site" evidence="5 6">
    <location>
        <position position="167"/>
    </location>
</feature>
<evidence type="ECO:0000259" key="8">
    <source>
        <dbReference type="PROSITE" id="PS50110"/>
    </source>
</evidence>
<comment type="function">
    <text evidence="5">Involved in chemotaxis. Part of a chemotaxis signal transduction system that modulates chemotaxis in response to various stimuli. Catalyzes the demethylation of specific methylglutamate residues introduced into the chemoreceptors (methyl-accepting chemotaxis proteins or MCP) by CheR. Also mediates the irreversible deamidation of specific glutamine residues to glutamic acid.</text>
</comment>
<feature type="domain" description="Response regulatory" evidence="8">
    <location>
        <begin position="8"/>
        <end position="123"/>
    </location>
</feature>
<gene>
    <name evidence="5" type="primary">cheB</name>
    <name evidence="10" type="ORF">DFQ45_105106</name>
</gene>
<feature type="active site" evidence="5 6">
    <location>
        <position position="194"/>
    </location>
</feature>
<evidence type="ECO:0000256" key="6">
    <source>
        <dbReference type="PROSITE-ProRule" id="PRU00050"/>
    </source>
</evidence>
<organism evidence="10 11">
    <name type="scientific">Thiopseudomonas denitrificans</name>
    <dbReference type="NCBI Taxonomy" id="1501432"/>
    <lineage>
        <taxon>Bacteria</taxon>
        <taxon>Pseudomonadati</taxon>
        <taxon>Pseudomonadota</taxon>
        <taxon>Gammaproteobacteria</taxon>
        <taxon>Pseudomonadales</taxon>
        <taxon>Pseudomonadaceae</taxon>
        <taxon>Thiopseudomonas</taxon>
    </lineage>
</organism>
<dbReference type="GO" id="GO:0000156">
    <property type="term" value="F:phosphorelay response regulator activity"/>
    <property type="evidence" value="ECO:0007669"/>
    <property type="project" value="InterPro"/>
</dbReference>
<feature type="active site" evidence="5 6">
    <location>
        <position position="287"/>
    </location>
</feature>
<evidence type="ECO:0000259" key="9">
    <source>
        <dbReference type="PROSITE" id="PS50122"/>
    </source>
</evidence>
<dbReference type="CDD" id="cd17541">
    <property type="entry name" value="REC_CheB-like"/>
    <property type="match status" value="1"/>
</dbReference>